<accession>A0A4C1WFG9</accession>
<dbReference type="AlphaFoldDB" id="A0A4C1WFG9"/>
<dbReference type="Proteomes" id="UP000299102">
    <property type="component" value="Unassembled WGS sequence"/>
</dbReference>
<protein>
    <recommendedName>
        <fullName evidence="4">Mariner Mos1 transposase</fullName>
    </recommendedName>
</protein>
<gene>
    <name evidence="2" type="ORF">EVAR_80807_1</name>
</gene>
<keyword evidence="1" id="KW-0732">Signal</keyword>
<name>A0A4C1WFG9_EUMVA</name>
<proteinExistence type="predicted"/>
<feature type="chain" id="PRO_5020024245" description="Mariner Mos1 transposase" evidence="1">
    <location>
        <begin position="17"/>
        <end position="143"/>
    </location>
</feature>
<evidence type="ECO:0000313" key="3">
    <source>
        <dbReference type="Proteomes" id="UP000299102"/>
    </source>
</evidence>
<sequence>MVFIKWLLEFFLAVSNKRWNTDNRGLLCQHSSASAHTALKSRDFLVSMPVKACAERLEKIVAQRSVRRSGRAGVAARTIQTTGQMTRTRPIANGQCGQLRPLVFLLHYPPSTENIAWISANFVYTTGMADQKKWGTLLADVHQ</sequence>
<evidence type="ECO:0000256" key="1">
    <source>
        <dbReference type="SAM" id="SignalP"/>
    </source>
</evidence>
<keyword evidence="3" id="KW-1185">Reference proteome</keyword>
<comment type="caution">
    <text evidence="2">The sequence shown here is derived from an EMBL/GenBank/DDBJ whole genome shotgun (WGS) entry which is preliminary data.</text>
</comment>
<evidence type="ECO:0000313" key="2">
    <source>
        <dbReference type="EMBL" id="GBP49139.1"/>
    </source>
</evidence>
<feature type="signal peptide" evidence="1">
    <location>
        <begin position="1"/>
        <end position="16"/>
    </location>
</feature>
<evidence type="ECO:0008006" key="4">
    <source>
        <dbReference type="Google" id="ProtNLM"/>
    </source>
</evidence>
<dbReference type="EMBL" id="BGZK01000538">
    <property type="protein sequence ID" value="GBP49139.1"/>
    <property type="molecule type" value="Genomic_DNA"/>
</dbReference>
<reference evidence="2 3" key="1">
    <citation type="journal article" date="2019" name="Commun. Biol.">
        <title>The bagworm genome reveals a unique fibroin gene that provides high tensile strength.</title>
        <authorList>
            <person name="Kono N."/>
            <person name="Nakamura H."/>
            <person name="Ohtoshi R."/>
            <person name="Tomita M."/>
            <person name="Numata K."/>
            <person name="Arakawa K."/>
        </authorList>
    </citation>
    <scope>NUCLEOTIDE SEQUENCE [LARGE SCALE GENOMIC DNA]</scope>
</reference>
<organism evidence="2 3">
    <name type="scientific">Eumeta variegata</name>
    <name type="common">Bagworm moth</name>
    <name type="synonym">Eumeta japonica</name>
    <dbReference type="NCBI Taxonomy" id="151549"/>
    <lineage>
        <taxon>Eukaryota</taxon>
        <taxon>Metazoa</taxon>
        <taxon>Ecdysozoa</taxon>
        <taxon>Arthropoda</taxon>
        <taxon>Hexapoda</taxon>
        <taxon>Insecta</taxon>
        <taxon>Pterygota</taxon>
        <taxon>Neoptera</taxon>
        <taxon>Endopterygota</taxon>
        <taxon>Lepidoptera</taxon>
        <taxon>Glossata</taxon>
        <taxon>Ditrysia</taxon>
        <taxon>Tineoidea</taxon>
        <taxon>Psychidae</taxon>
        <taxon>Oiketicinae</taxon>
        <taxon>Eumeta</taxon>
    </lineage>
</organism>